<dbReference type="EMBL" id="JAUKUC010000001">
    <property type="protein sequence ID" value="MDO1513070.1"/>
    <property type="molecule type" value="Genomic_DNA"/>
</dbReference>
<feature type="signal peptide" evidence="1">
    <location>
        <begin position="1"/>
        <end position="19"/>
    </location>
</feature>
<name>A0ABT8RQB2_9FLAO</name>
<gene>
    <name evidence="2" type="ORF">Q2T41_10420</name>
</gene>
<accession>A0ABT8RQB2</accession>
<organism evidence="2 3">
    <name type="scientific">Maribacter confluentis</name>
    <dbReference type="NCBI Taxonomy" id="1656093"/>
    <lineage>
        <taxon>Bacteria</taxon>
        <taxon>Pseudomonadati</taxon>
        <taxon>Bacteroidota</taxon>
        <taxon>Flavobacteriia</taxon>
        <taxon>Flavobacteriales</taxon>
        <taxon>Flavobacteriaceae</taxon>
        <taxon>Maribacter</taxon>
    </lineage>
</organism>
<comment type="caution">
    <text evidence="2">The sequence shown here is derived from an EMBL/GenBank/DDBJ whole genome shotgun (WGS) entry which is preliminary data.</text>
</comment>
<evidence type="ECO:0000313" key="2">
    <source>
        <dbReference type="EMBL" id="MDO1513070.1"/>
    </source>
</evidence>
<dbReference type="Proteomes" id="UP001168579">
    <property type="component" value="Unassembled WGS sequence"/>
</dbReference>
<sequence>MKYLVPILLILLLHAQSNAQGFQQDIVIEDIDELCFGYQSEMADPEAELIVDQMMAQMQLKKVFKLRKCAEINNAIATIEQDENGNSQPYILYDPKWLNGMDNSSKTDWASIGVLAHEVGHFLLYHALNKKGSNPRWEIDADRFAGKTMAMMGSTLEEAQSMFDNYTLIEDSRTHPGKVKRLEAVKTGWMNVNNPTKNVVLNENTSDRDINPELIFTRYFKKMGGLKNMGLVKQIQFKEVISEKIGVKVGQKAKEYAYEYELSSNKTRVISRNFSDPEEYLIVNNDSLSFKYLDKEKWNQGAPKIGTTVNQDPYDFKRKIRPSIFYFFDDFLWISNPEITDYRRRKDVDDEECFTIELPEITMEHGNLNKKGKRIVLTKRYYYSTYSGLLHAIEEEEEITEYKRGQPKNGYTRKTEMVLSGYESVDVILLPTIISKKITFYKSDILQENETIFQERKITDLELKQASTF</sequence>
<dbReference type="RefSeq" id="WP_304436032.1">
    <property type="nucleotide sequence ID" value="NZ_JAUKUC010000001.1"/>
</dbReference>
<keyword evidence="1" id="KW-0732">Signal</keyword>
<feature type="chain" id="PRO_5045998633" description="Peptidase M48 domain-containing protein" evidence="1">
    <location>
        <begin position="20"/>
        <end position="469"/>
    </location>
</feature>
<evidence type="ECO:0000256" key="1">
    <source>
        <dbReference type="SAM" id="SignalP"/>
    </source>
</evidence>
<reference evidence="2" key="2">
    <citation type="submission" date="2023-06" db="EMBL/GenBank/DDBJ databases">
        <authorList>
            <person name="Lucena T."/>
            <person name="Sun Q."/>
        </authorList>
    </citation>
    <scope>NUCLEOTIDE SEQUENCE</scope>
    <source>
        <strain evidence="2">CECT 8869</strain>
    </source>
</reference>
<reference evidence="2" key="1">
    <citation type="journal article" date="2014" name="Int. J. Syst. Evol. Microbiol.">
        <title>Complete genome of a new Firmicutes species belonging to the dominant human colonic microbiota ('Ruminococcus bicirculans') reveals two chromosomes and a selective capacity to utilize plant glucans.</title>
        <authorList>
            <consortium name="NISC Comparative Sequencing Program"/>
            <person name="Wegmann U."/>
            <person name="Louis P."/>
            <person name="Goesmann A."/>
            <person name="Henrissat B."/>
            <person name="Duncan S.H."/>
            <person name="Flint H.J."/>
        </authorList>
    </citation>
    <scope>NUCLEOTIDE SEQUENCE</scope>
    <source>
        <strain evidence="2">CECT 8869</strain>
    </source>
</reference>
<evidence type="ECO:0008006" key="4">
    <source>
        <dbReference type="Google" id="ProtNLM"/>
    </source>
</evidence>
<keyword evidence="3" id="KW-1185">Reference proteome</keyword>
<proteinExistence type="predicted"/>
<evidence type="ECO:0000313" key="3">
    <source>
        <dbReference type="Proteomes" id="UP001168579"/>
    </source>
</evidence>
<protein>
    <recommendedName>
        <fullName evidence="4">Peptidase M48 domain-containing protein</fullName>
    </recommendedName>
</protein>